<evidence type="ECO:0000313" key="2">
    <source>
        <dbReference type="EMBL" id="GIY72753.1"/>
    </source>
</evidence>
<feature type="compositionally biased region" description="Basic and acidic residues" evidence="1">
    <location>
        <begin position="51"/>
        <end position="60"/>
    </location>
</feature>
<reference evidence="2 3" key="1">
    <citation type="submission" date="2021-06" db="EMBL/GenBank/DDBJ databases">
        <title>Caerostris darwini draft genome.</title>
        <authorList>
            <person name="Kono N."/>
            <person name="Arakawa K."/>
        </authorList>
    </citation>
    <scope>NUCLEOTIDE SEQUENCE [LARGE SCALE GENOMIC DNA]</scope>
</reference>
<sequence>MLWEDLEMSNIMPLFSIGEHVTIIYRHYYSTLLSKLHKFPSTKTTTKNKKTCKEEMHSTESSDVPYHHPHFRRPLSVRCPLSCTGSNLHPRHLHPYPN</sequence>
<accession>A0AAV4VTE5</accession>
<protein>
    <submittedName>
        <fullName evidence="2">Uncharacterized protein</fullName>
    </submittedName>
</protein>
<feature type="region of interest" description="Disordered" evidence="1">
    <location>
        <begin position="42"/>
        <end position="69"/>
    </location>
</feature>
<evidence type="ECO:0000313" key="3">
    <source>
        <dbReference type="Proteomes" id="UP001054837"/>
    </source>
</evidence>
<gene>
    <name evidence="2" type="ORF">CDAR_53751</name>
</gene>
<organism evidence="2 3">
    <name type="scientific">Caerostris darwini</name>
    <dbReference type="NCBI Taxonomy" id="1538125"/>
    <lineage>
        <taxon>Eukaryota</taxon>
        <taxon>Metazoa</taxon>
        <taxon>Ecdysozoa</taxon>
        <taxon>Arthropoda</taxon>
        <taxon>Chelicerata</taxon>
        <taxon>Arachnida</taxon>
        <taxon>Araneae</taxon>
        <taxon>Araneomorphae</taxon>
        <taxon>Entelegynae</taxon>
        <taxon>Araneoidea</taxon>
        <taxon>Araneidae</taxon>
        <taxon>Caerostris</taxon>
    </lineage>
</organism>
<evidence type="ECO:0000256" key="1">
    <source>
        <dbReference type="SAM" id="MobiDB-lite"/>
    </source>
</evidence>
<keyword evidence="3" id="KW-1185">Reference proteome</keyword>
<dbReference type="AlphaFoldDB" id="A0AAV4VTE5"/>
<name>A0AAV4VTE5_9ARAC</name>
<dbReference type="Proteomes" id="UP001054837">
    <property type="component" value="Unassembled WGS sequence"/>
</dbReference>
<comment type="caution">
    <text evidence="2">The sequence shown here is derived from an EMBL/GenBank/DDBJ whole genome shotgun (WGS) entry which is preliminary data.</text>
</comment>
<dbReference type="EMBL" id="BPLQ01013514">
    <property type="protein sequence ID" value="GIY72753.1"/>
    <property type="molecule type" value="Genomic_DNA"/>
</dbReference>
<proteinExistence type="predicted"/>